<evidence type="ECO:0000256" key="1">
    <source>
        <dbReference type="ARBA" id="ARBA00004613"/>
    </source>
</evidence>
<gene>
    <name evidence="7" type="ORF">GCM10007047_04340</name>
</gene>
<feature type="domain" description="DUF11" evidence="5">
    <location>
        <begin position="1992"/>
        <end position="2108"/>
    </location>
</feature>
<dbReference type="InterPro" id="IPR047589">
    <property type="entry name" value="DUF11_rpt"/>
</dbReference>
<dbReference type="InterPro" id="IPR001434">
    <property type="entry name" value="OmcB-like_DUF11"/>
</dbReference>
<feature type="domain" description="SD-repeat containing protein B" evidence="6">
    <location>
        <begin position="2308"/>
        <end position="2394"/>
    </location>
</feature>
<feature type="domain" description="DUF11" evidence="5">
    <location>
        <begin position="1536"/>
        <end position="1634"/>
    </location>
</feature>
<reference evidence="7" key="1">
    <citation type="journal article" date="2014" name="Int. J. Syst. Evol. Microbiol.">
        <title>Complete genome sequence of Corynebacterium casei LMG S-19264T (=DSM 44701T), isolated from a smear-ripened cheese.</title>
        <authorList>
            <consortium name="US DOE Joint Genome Institute (JGI-PGF)"/>
            <person name="Walter F."/>
            <person name="Albersmeier A."/>
            <person name="Kalinowski J."/>
            <person name="Ruckert C."/>
        </authorList>
    </citation>
    <scope>NUCLEOTIDE SEQUENCE</scope>
    <source>
        <strain evidence="7">KCTC 12870</strain>
    </source>
</reference>
<feature type="domain" description="DUF11" evidence="5">
    <location>
        <begin position="3011"/>
        <end position="3071"/>
    </location>
</feature>
<sequence>MLWAGPEPVQYFYLPLPEASIQRTLVELQPGRTIGQTMNSVTSLTTTRDNTVIYYDQWENGYEVDIANPVNVYSASNPGGTQIWGDGDPANGIPPGFISDVIDADAVIALSNEVPTPRNASVILFDARDKLASTKAVAMTRAEWATNPGTVLAGAVEVYSTAFLGKIYEFPIGQDLSGASNQMFQYVSVYIMAVKDGTTVQIDLDGDSVVDVTRTLNEGENYFSSGVQTGGTISATEKVQVHLITGNLNNSGGQLEARWFTLLPVDTWSNEYYNPVGSSGANQPTEIYLYNPNGSAINVDYETFVSSGTINIASGTVAEFTMPSSSGAVFASQGGEDFFGVACVAAGPTNGGSSGVDNDTWDWGFSLVPREILTPQIVVGWGPGADDRDHNGVPDAQGSPVWVAVTESTVVYVDYDGDASTGLSTDPNGNKYDVAFNLNRLQQTKVYDNSDNDQTGMKLYTVDGTLITAAWGQDPSIAGAGNPFLDLGTTVPPFPFPQLVKTAQEVSDGDGIYEPGDTVGYTISVTNLGAVPLADLKLSDELPANVSYVPGTLFVGGVLQADDASGSAFPLDGLGIVLPTIGVRAELLVTFNVTLNPSAAGSLVNTAILDIGPEILVADSLSSSSRIDVVNNRVSPDVAFTDSGYSTVSIYNEGDDIYVQLTDADLNVNAVVADTFTVVVRNSTNGDFELLELTETGTGTGIFRGGPLNTSSGGSAIAQDGVLKINVGDSLSVTATDPGDPIGLPNSDTATAAVPVPTNEKLLYLRDDGGNGLSRIEPGDAGRSGASLTLDNGVEQSGASSWDTFIAGTDFPAGTPYFDTVTMSHTVGSGPDRILIISIFGEEDENYDGFDVDAVRYGAQNATKLIDQGSSEEAFVEIWFIYNPTVGTDNVAVDLVEGRVNGGSEDSVIVVATTYNNVDLSVFNSGTQTYSAFDTPQSTSGYSTSASITGVPGDPGDIVYGLVALDDARTITAGVGQDNVFGPIKAEGVTGDGSEGEISSKVIGSSESSADFSWTFGGSDAFAIVAFAINGSVQTSTTFTQSPTMAQTFSMPTSGAVGATFYIETTAVLGGTIDVQVDLAVDGVSFFQDTTATTTLISSGATNIYQLDWSGVLGADVTVDPGEAVEITVVNNSGVSIDVLYDSGTYPSALSLPATTVIDVESVAVYDASYPNGSIAATGYVGQKFYIRTTISDPFGTSDISNPSIQITDPDSNNLLSPDPSDLTLVATLATSDSDSVTYEYEWQTPATDGTYTITISADEGTEGTVSDTLQTAITLAGIDGGTPANVSFTTGDDGPDTDVFTSAESIGVRVVDYDENENPLAVDTIEVTITTSGGDSDVVTLTETGSNTGIFTAIFPSATDSTNADDGDINAAAGSGLTVSYVDNDDPSDTAEDQAAVPLTTPNTAAVVVDKALVEPTDSAIVGDQVIYNITVTNVGSVGLDTVQLTDVFTDAELAFVSASISPDSNGLSVGTRTLTWNDLGSLAVGESVTVTVTYTATDSGTLSSTATADTTSAFNDPSDSDTENLPVTNPAITITKSLTGGAQTAYYGGVVEFTINIQNTGNTDIESLPLTDNYSSCLEFLTSTPTADSSSGGVAQWNDLLPGATTLGVGASTSVTITFFVAGECDPALNVAESRFAIDINGAAVPPAEDETEDLITDAASVSGTVWQDDDGSGLQNGAEGGLSGIRVYLDFDGDGVRDANEPFDITDSNGDYRIGNLADGIYTVRIDDNFLDDSLTITTPVSGFFSVTLDPGEDATADFGLERTTVTGIIFNDVDGDGNTTPGIGENGIGGVNVIITDSLGNVQVIRTLADGSYTAEVAPGEVWVNVDESTLPGGYTLTTDMGIDNEPQSLTAVAGVNTFDGIGYQQPQGVSGHLFIDLDESGVQDAGEPNLSGVTVFYDANSDGILDSDGLDNIPGNLDDEVSAVTDSSGDYVLAISATGSVSIKVDTSTLPSGMDTTPTTANDPQSVTVNASATTDAADTGFAFTGLGILKTANTTDDVEPGDTITYSILVSNNSGVTHTGIDITDVLPADVSYVASSLGINAPTGYDVTATTNMTDNFESNNESGGTPIASGGAPGWVGNWTEVNEANGFTVDDIEISNDTDATVASWSLTIENASKGASRGVDLSAANSATIDYDFRRVSLNFGDDTVDLQISATGGDPWTTLSTEGGNGVDAAYQDQGSPITIDPEFFTENTVIRFFSASTLEDNDWIHFDNIVISVDWGDSATQTGVVGNFPSNDELANNYQLADGQSMTITYKVKVIDSPVGSSISNTASVVSDQQVTPADSMVSNNISVPVEGILSGYVLEDTDGDGNGNLGIENVYIELLDSSGNSIDSDPDLPGLQITVDTTDSDGFYSFEGVTPGNYQVRQTQPSGYLSVVGPDDGGDVDILGDVSLIVVTDGVTTTGNTFIEQRPATISGFVYEDFDSDGDGDIGIASVTLELLDASGASIDSDLVTPGTQATTTTTNVTGQYFFTNLIPGVTYQVRQVQPAGYASVSDSDGGNANRIGDITPITVVIGQNPGNYFIEELLPGSISGVVYDDIDGDRNGDVGIDGVRVFIDRNGNGIFDGVDIEATTTGGGGFTFSNLRPGVYSIVAEDALGYVSVSDSDGGNASITTVNLGAGEDETGIDFIDGLPATVSGRVVDDDDADADLAEASGETGLNGVTVEIYEDLNSNGLVDFNENLIDTVITSGDGNYSFSVPAGDYVILETDPSNYLSTGDSDAPLTDNQIALSVLPNVAYSDNLFLDTNQGPNLTVSKTLDGGAATVNYGAAVTYTITITNDGNTNFDSVPLEDTFLSDVLEYVSASPLPDSASSGLLTWNDLGSLAIGATHTVTVNFTVIGESSPVTNTATVTDAVDEFTTLVSGSDDDILLTSETASISGNVWEDDDGNGALNGGENGFNGSVIVYADLNLNGFRDSNEPQDTVDPSGDYTIDNLSAGTYRVRVDESTLPNGTSYSNTFPVLTYHDVVLNTNNEDETGHDFGYEPQVGALTITKLGANASLVDGGNVDPGEVITYTVTVTNTDSVTHTGIDINDILPTGTTYVGSSITEVSAPPTYSGGTTTETLTVNWSSGYSSGTNGSVVTWDDGSWSEANDGANQSYNGEIVLVSDVNGNAVRVEGDGNGNERLSRNIDLSGLNPATDTLTVSFDWRGFSLNNGSDDAYLQIGDVTLATVGNGQNSGSFQNVSTSIATSFFGGIERIDIQPSGSLDNNDYIYFDNLVFTATINTVVAQTGSVAAPSSSGPSTIASNYGLDPGDSLIITYQVTVAAPFPNLSIIQNVASLSSDQQPDPISATEFNLVDTGSISGKVLADTNGDGVGDVGLSGIIITLRESDGTPIDIDTVTAGVQEPTATTDSLGEYDFENIPLGDYQVVQLTQPAGYISISDTNGSNNTVNNIIGDQAALSLASYGDSLSGNLFIEAQFGSISGTVYEDLDLDGGFDGGELGLENAIIDLILDTNANGVIDGSDIIYNFPATSDVNGDYSFNSVPVGVYIIRETDPTGYYSTGDDDGVNDNRIISGIVVTSGGSVTTSTSFYDASVAGNSDGDCIVDFVEIALSGNTASGVFPSSLLNLVLVNEATGRFDVVFTRPDGLLNVSYTLQGSNDLIGTWFDIATISTNSAVSAPFTSVDNGGTETITYGNVQTAPGFGSADFGLVRLAITTGSTTIYTDVYGWQATAMELAEANSWSTPFIQQEIFCGTVDGVIGSLLDLNSSANGADFSSLISDGDYYVEVSSGVLEGHRFQIASGDVDEVTLVNDSDIFSPTGGDSLNTANGAPALTGADIKIRRHATFGELFKKDSTFEGQDSGDPNLATHIYIYNNRRSIPEYEAYMLAYYAEPLAGFLGIPEGSRWVREDDLFTATDQGDLVIDPATGFVIISRQEASKLYAYGKVRNNDAAVVLNDNGDDPSIAGFNLIGAMYPVAQVPVDGPDDGQNGRGMTSSVFQAGNDPDNAAEIILWPTDPEVEGRTTVFFLLDDTEDGWVNYAEFGGPPFTNQNDSPNSLQFRSDRASLIKLPEGDQTILIVPEPAP</sequence>
<dbReference type="InterPro" id="IPR013783">
    <property type="entry name" value="Ig-like_fold"/>
</dbReference>
<dbReference type="NCBIfam" id="TIGR01451">
    <property type="entry name" value="B_ant_repeat"/>
    <property type="match status" value="5"/>
</dbReference>
<dbReference type="Pfam" id="PF01345">
    <property type="entry name" value="DUF11"/>
    <property type="match status" value="6"/>
</dbReference>
<evidence type="ECO:0000256" key="4">
    <source>
        <dbReference type="SAM" id="MobiDB-lite"/>
    </source>
</evidence>
<accession>A0A8J3GBN9</accession>
<dbReference type="Gene3D" id="2.60.40.10">
    <property type="entry name" value="Immunoglobulins"/>
    <property type="match status" value="11"/>
</dbReference>
<evidence type="ECO:0000256" key="3">
    <source>
        <dbReference type="ARBA" id="ARBA00022729"/>
    </source>
</evidence>
<feature type="domain" description="DUF11" evidence="5">
    <location>
        <begin position="513"/>
        <end position="608"/>
    </location>
</feature>
<dbReference type="InterPro" id="IPR051417">
    <property type="entry name" value="SDr/BOS_complex"/>
</dbReference>
<dbReference type="PANTHER" id="PTHR23303:SF15">
    <property type="entry name" value="COLOSSIN-A"/>
    <property type="match status" value="1"/>
</dbReference>
<comment type="subcellular location">
    <subcellularLocation>
        <location evidence="1">Secreted</location>
    </subcellularLocation>
</comment>
<dbReference type="PANTHER" id="PTHR23303">
    <property type="entry name" value="CARBOXYPEPTIDASE REGULATORY REGION-CONTAINING"/>
    <property type="match status" value="1"/>
</dbReference>
<dbReference type="Gene3D" id="2.60.40.740">
    <property type="match status" value="1"/>
</dbReference>
<evidence type="ECO:0000313" key="7">
    <source>
        <dbReference type="EMBL" id="GHB92376.1"/>
    </source>
</evidence>
<dbReference type="Pfam" id="PF17210">
    <property type="entry name" value="SdrD_B"/>
    <property type="match status" value="4"/>
</dbReference>
<dbReference type="InterPro" id="IPR033764">
    <property type="entry name" value="Sdr_B"/>
</dbReference>
<dbReference type="EMBL" id="BMXG01000002">
    <property type="protein sequence ID" value="GHB92376.1"/>
    <property type="molecule type" value="Genomic_DNA"/>
</dbReference>
<dbReference type="Proteomes" id="UP000642829">
    <property type="component" value="Unassembled WGS sequence"/>
</dbReference>
<keyword evidence="3" id="KW-0732">Signal</keyword>
<comment type="caution">
    <text evidence="7">The sequence shown here is derived from an EMBL/GenBank/DDBJ whole genome shotgun (WGS) entry which is preliminary data.</text>
</comment>
<feature type="compositionally biased region" description="Low complexity" evidence="4">
    <location>
        <begin position="1503"/>
        <end position="1515"/>
    </location>
</feature>
<reference evidence="7" key="2">
    <citation type="submission" date="2020-09" db="EMBL/GenBank/DDBJ databases">
        <authorList>
            <person name="Sun Q."/>
            <person name="Kim S."/>
        </authorList>
    </citation>
    <scope>NUCLEOTIDE SEQUENCE</scope>
    <source>
        <strain evidence="7">KCTC 12870</strain>
    </source>
</reference>
<evidence type="ECO:0000256" key="2">
    <source>
        <dbReference type="ARBA" id="ARBA00022525"/>
    </source>
</evidence>
<dbReference type="GO" id="GO:0005576">
    <property type="term" value="C:extracellular region"/>
    <property type="evidence" value="ECO:0007669"/>
    <property type="project" value="UniProtKB-SubCell"/>
</dbReference>
<evidence type="ECO:0008006" key="9">
    <source>
        <dbReference type="Google" id="ProtNLM"/>
    </source>
</evidence>
<name>A0A8J3GBN9_9BACT</name>
<keyword evidence="8" id="KW-1185">Reference proteome</keyword>
<protein>
    <recommendedName>
        <fullName evidence="9">DUF11 domain-containing protein</fullName>
    </recommendedName>
</protein>
<organism evidence="7 8">
    <name type="scientific">Cerasicoccus arenae</name>
    <dbReference type="NCBI Taxonomy" id="424488"/>
    <lineage>
        <taxon>Bacteria</taxon>
        <taxon>Pseudomonadati</taxon>
        <taxon>Verrucomicrobiota</taxon>
        <taxon>Opitutia</taxon>
        <taxon>Puniceicoccales</taxon>
        <taxon>Cerasicoccaceae</taxon>
        <taxon>Cerasicoccus</taxon>
    </lineage>
</organism>
<feature type="domain" description="SD-repeat containing protein B" evidence="6">
    <location>
        <begin position="2422"/>
        <end position="2521"/>
    </location>
</feature>
<evidence type="ECO:0000259" key="5">
    <source>
        <dbReference type="Pfam" id="PF01345"/>
    </source>
</evidence>
<feature type="domain" description="DUF11" evidence="5">
    <location>
        <begin position="2761"/>
        <end position="2864"/>
    </location>
</feature>
<proteinExistence type="predicted"/>
<keyword evidence="2" id="KW-0964">Secreted</keyword>
<feature type="domain" description="SD-repeat containing protein B" evidence="6">
    <location>
        <begin position="3313"/>
        <end position="3402"/>
    </location>
</feature>
<evidence type="ECO:0000259" key="6">
    <source>
        <dbReference type="Pfam" id="PF17210"/>
    </source>
</evidence>
<feature type="region of interest" description="Disordered" evidence="4">
    <location>
        <begin position="1503"/>
        <end position="1527"/>
    </location>
</feature>
<feature type="domain" description="SD-repeat containing protein B" evidence="6">
    <location>
        <begin position="1664"/>
        <end position="1731"/>
    </location>
</feature>
<evidence type="ECO:0000313" key="8">
    <source>
        <dbReference type="Proteomes" id="UP000642829"/>
    </source>
</evidence>
<dbReference type="SUPFAM" id="SSF117074">
    <property type="entry name" value="Hypothetical protein PA1324"/>
    <property type="match status" value="8"/>
</dbReference>
<feature type="domain" description="DUF11" evidence="5">
    <location>
        <begin position="1419"/>
        <end position="1523"/>
    </location>
</feature>